<comment type="caution">
    <text evidence="1">The sequence shown here is derived from an EMBL/GenBank/DDBJ whole genome shotgun (WGS) entry which is preliminary data.</text>
</comment>
<dbReference type="EMBL" id="QDKM01000003">
    <property type="protein sequence ID" value="PVH29329.1"/>
    <property type="molecule type" value="Genomic_DNA"/>
</dbReference>
<dbReference type="AlphaFoldDB" id="A0A2T8HV50"/>
<dbReference type="Gene3D" id="3.10.129.10">
    <property type="entry name" value="Hotdog Thioesterase"/>
    <property type="match status" value="1"/>
</dbReference>
<dbReference type="Pfam" id="PF13279">
    <property type="entry name" value="4HBT_2"/>
    <property type="match status" value="1"/>
</dbReference>
<organism evidence="1 2">
    <name type="scientific">Pararhodobacter oceanensis</name>
    <dbReference type="NCBI Taxonomy" id="2172121"/>
    <lineage>
        <taxon>Bacteria</taxon>
        <taxon>Pseudomonadati</taxon>
        <taxon>Pseudomonadota</taxon>
        <taxon>Alphaproteobacteria</taxon>
        <taxon>Rhodobacterales</taxon>
        <taxon>Paracoccaceae</taxon>
        <taxon>Pararhodobacter</taxon>
    </lineage>
</organism>
<name>A0A2T8HV50_9RHOB</name>
<dbReference type="RefSeq" id="WP_116558327.1">
    <property type="nucleotide sequence ID" value="NZ_QDKM01000003.1"/>
</dbReference>
<dbReference type="Proteomes" id="UP000245911">
    <property type="component" value="Unassembled WGS sequence"/>
</dbReference>
<sequence>MTYQHEIRVSWGDCDPAKIAYTGRIPAFALEAIDGWWEEHLGGGWFHMEVDRGFGTPFVHLSMDFRSPITPRHRLICEVAPVKLGETSITFRVLGRQDGVLCFEGKFVCVFVAAQSLNTQPPEPDIRALVEPLLQPEA</sequence>
<dbReference type="SUPFAM" id="SSF54637">
    <property type="entry name" value="Thioesterase/thiol ester dehydrase-isomerase"/>
    <property type="match status" value="1"/>
</dbReference>
<evidence type="ECO:0000313" key="1">
    <source>
        <dbReference type="EMBL" id="PVH29329.1"/>
    </source>
</evidence>
<protein>
    <submittedName>
        <fullName evidence="1">Acyl-CoA thioesterase</fullName>
    </submittedName>
</protein>
<proteinExistence type="predicted"/>
<dbReference type="InterPro" id="IPR029069">
    <property type="entry name" value="HotDog_dom_sf"/>
</dbReference>
<accession>A0A2T8HV50</accession>
<reference evidence="1 2" key="1">
    <citation type="submission" date="2018-04" db="EMBL/GenBank/DDBJ databases">
        <title>Pararhodobacter oceanense sp. nov., isolated from marine intertidal sediment.</title>
        <authorList>
            <person name="Wang X.-L."/>
            <person name="Du Z.-J."/>
        </authorList>
    </citation>
    <scope>NUCLEOTIDE SEQUENCE [LARGE SCALE GENOMIC DNA]</scope>
    <source>
        <strain evidence="1 2">AM505</strain>
    </source>
</reference>
<keyword evidence="2" id="KW-1185">Reference proteome</keyword>
<dbReference type="CDD" id="cd00586">
    <property type="entry name" value="4HBT"/>
    <property type="match status" value="1"/>
</dbReference>
<dbReference type="OrthoDB" id="7204167at2"/>
<gene>
    <name evidence="1" type="ORF">DDE20_10000</name>
</gene>
<evidence type="ECO:0000313" key="2">
    <source>
        <dbReference type="Proteomes" id="UP000245911"/>
    </source>
</evidence>